<comment type="caution">
    <text evidence="3">The sequence shown here is derived from an EMBL/GenBank/DDBJ whole genome shotgun (WGS) entry which is preliminary data.</text>
</comment>
<dbReference type="AlphaFoldDB" id="A0A1Y1ZJV0"/>
<dbReference type="EMBL" id="MCOG01000392">
    <property type="protein sequence ID" value="ORY10522.1"/>
    <property type="molecule type" value="Genomic_DNA"/>
</dbReference>
<name>A0A1Y1ZJV0_9FUNG</name>
<evidence type="ECO:0000256" key="2">
    <source>
        <dbReference type="SAM" id="SignalP"/>
    </source>
</evidence>
<reference evidence="3 4" key="1">
    <citation type="submission" date="2016-08" db="EMBL/GenBank/DDBJ databases">
        <title>A Parts List for Fungal Cellulosomes Revealed by Comparative Genomics.</title>
        <authorList>
            <consortium name="DOE Joint Genome Institute"/>
            <person name="Haitjema C.H."/>
            <person name="Gilmore S.P."/>
            <person name="Henske J.K."/>
            <person name="Solomon K.V."/>
            <person name="De Groot R."/>
            <person name="Kuo A."/>
            <person name="Mondo S.J."/>
            <person name="Salamov A.A."/>
            <person name="Labutti K."/>
            <person name="Zhao Z."/>
            <person name="Chiniquy J."/>
            <person name="Barry K."/>
            <person name="Brewer H.M."/>
            <person name="Purvine S.O."/>
            <person name="Wright A.T."/>
            <person name="Boxma B."/>
            <person name="Van Alen T."/>
            <person name="Hackstein J.H."/>
            <person name="Baker S.E."/>
            <person name="Grigoriev I.V."/>
            <person name="O'Malley M.A."/>
        </authorList>
    </citation>
    <scope>NUCLEOTIDE SEQUENCE [LARGE SCALE GENOMIC DNA]</scope>
    <source>
        <strain evidence="3 4">G1</strain>
    </source>
</reference>
<protein>
    <recommendedName>
        <fullName evidence="5">Coth-domain-containing protein</fullName>
    </recommendedName>
</protein>
<organism evidence="3 4">
    <name type="scientific">Neocallimastix californiae</name>
    <dbReference type="NCBI Taxonomy" id="1754190"/>
    <lineage>
        <taxon>Eukaryota</taxon>
        <taxon>Fungi</taxon>
        <taxon>Fungi incertae sedis</taxon>
        <taxon>Chytridiomycota</taxon>
        <taxon>Chytridiomycota incertae sedis</taxon>
        <taxon>Neocallimastigomycetes</taxon>
        <taxon>Neocallimastigales</taxon>
        <taxon>Neocallimastigaceae</taxon>
        <taxon>Neocallimastix</taxon>
    </lineage>
</organism>
<keyword evidence="1" id="KW-1133">Transmembrane helix</keyword>
<dbReference type="OrthoDB" id="10267127at2759"/>
<accession>A0A1Y1ZJV0</accession>
<dbReference type="Proteomes" id="UP000193920">
    <property type="component" value="Unassembled WGS sequence"/>
</dbReference>
<keyword evidence="1" id="KW-0812">Transmembrane</keyword>
<gene>
    <name evidence="3" type="ORF">LY90DRAFT_677986</name>
</gene>
<evidence type="ECO:0008006" key="5">
    <source>
        <dbReference type="Google" id="ProtNLM"/>
    </source>
</evidence>
<feature type="signal peptide" evidence="2">
    <location>
        <begin position="1"/>
        <end position="17"/>
    </location>
</feature>
<feature type="transmembrane region" description="Helical" evidence="1">
    <location>
        <begin position="603"/>
        <end position="622"/>
    </location>
</feature>
<dbReference type="PANTHER" id="PTHR40050">
    <property type="entry name" value="INNER SPORE COAT PROTEIN H"/>
    <property type="match status" value="1"/>
</dbReference>
<sequence length="624" mass="71460">MKIKCLYYLACLPTAFSAVTFRLIVPKGIPSVIVNNKSYLMKVHEFPVYKVKVDEVSAPVKYSYSVDYTGTDEESKGIVIESFDRNLDSGEETLNEYFERQINTKIHPLLPKAYESYPDYVPSKLYDDTHVATIIINGKKSELKKLHDNPTSEEKVRGVEVIYATPYSVRSFKNATIGIAGQTTVYAAKLSYSITNLKDGNGKELYKRTGIKLRAEHMDPSFLRDKIYTDLLNSLGVPTPQNKFARVFINGQAIGLYDVSDKLSNKRYLRETLNKGEKFSEENPIYKADYYPPVAIGDLGFNSIDPYDKKYGIYYYKGDSMDDLDEDGQYSRTIKMNKKHLIPFFEEIRDYPQTKKLNMDIKMFLKFMAMEFMAGGVDNYWSRPGNFYIFKNMKNNGQWLFLDSDFHFSFGAGGAKLDQYLSTTIDNYASINKDEGVTPSRPPLDNIRTDEENEKFFKSVFIRLINSSFHVDALFPRIDSLAELIREDVAWDFSLPRISGFQGAEDFKFKMKDFEYQISNEKNGCEKLQNLIPLRCWIRNKGLNIAAQLGVPYPNTPDRSLGEVETLVQTNKSNNSTSSDTSSLIIHDDYNNIEGNESGANSLYQLPFIVCYLILFIISFVLQF</sequence>
<evidence type="ECO:0000313" key="4">
    <source>
        <dbReference type="Proteomes" id="UP000193920"/>
    </source>
</evidence>
<keyword evidence="2" id="KW-0732">Signal</keyword>
<proteinExistence type="predicted"/>
<keyword evidence="1" id="KW-0472">Membrane</keyword>
<feature type="chain" id="PRO_5012485917" description="Coth-domain-containing protein" evidence="2">
    <location>
        <begin position="18"/>
        <end position="624"/>
    </location>
</feature>
<dbReference type="InterPro" id="IPR014867">
    <property type="entry name" value="Spore_coat_CotH_CotH2/3/7"/>
</dbReference>
<evidence type="ECO:0000313" key="3">
    <source>
        <dbReference type="EMBL" id="ORY10522.1"/>
    </source>
</evidence>
<dbReference type="PANTHER" id="PTHR40050:SF1">
    <property type="entry name" value="INNER SPORE COAT PROTEIN H"/>
    <property type="match status" value="1"/>
</dbReference>
<evidence type="ECO:0000256" key="1">
    <source>
        <dbReference type="SAM" id="Phobius"/>
    </source>
</evidence>
<dbReference type="Pfam" id="PF08757">
    <property type="entry name" value="CotH"/>
    <property type="match status" value="1"/>
</dbReference>
<keyword evidence="4" id="KW-1185">Reference proteome</keyword>